<protein>
    <recommendedName>
        <fullName evidence="2">Bacterial type II secretion system protein E domain-containing protein</fullName>
    </recommendedName>
</protein>
<dbReference type="RefSeq" id="WP_105044545.1">
    <property type="nucleotide sequence ID" value="NZ_MQWA01000001.1"/>
</dbReference>
<accession>A0A2S7U689</accession>
<dbReference type="Gene3D" id="3.30.450.90">
    <property type="match status" value="1"/>
</dbReference>
<name>A0A2S7U689_9BACT</name>
<gene>
    <name evidence="3" type="ORF">BSZ32_17100</name>
</gene>
<dbReference type="NCBIfam" id="TIGR01420">
    <property type="entry name" value="pilT_fam"/>
    <property type="match status" value="1"/>
</dbReference>
<reference evidence="3 4" key="1">
    <citation type="submission" date="2016-12" db="EMBL/GenBank/DDBJ databases">
        <title>Study of bacterial adaptation to deep sea.</title>
        <authorList>
            <person name="Song J."/>
            <person name="Yoshizawa S."/>
            <person name="Kogure K."/>
        </authorList>
    </citation>
    <scope>NUCLEOTIDE SEQUENCE [LARGE SCALE GENOMIC DNA]</scope>
    <source>
        <strain evidence="3 4">SAORIC-165</strain>
    </source>
</reference>
<feature type="domain" description="Bacterial type II secretion system protein E" evidence="2">
    <location>
        <begin position="196"/>
        <end position="210"/>
    </location>
</feature>
<sequence length="358" mass="40215">MQLSSLLTELLEICIADGFSDVHLTTGIQPLGRLHGKLQPLSDKLWGQHDLDNIVTDCLTEDEISEMKVRFSVDSSASLRRHRFRFNIYKERNGYAVAIRRLESLNRTIDELGLPEHVYELTKFHSGLILFTGPTGSGKSTSMAALIDEINRMKAYHIITVEDPIEYLHENKKSLIHQRELGVDVVDFSSSLREALREDPDVILVGEMRDLATMRAAVTAAETGHLVISTLHCADTVGALDRILGMYPADEQDSLRRQLSMVLKAVVTQTLLPTLDEDGRCVIIEMLVNSAPVRNLIRNGQFRQIYSLLEIGSEPGMISMDSHLAGRVHARKISLEVALPYVRNPQLFRDKMKYLAGK</sequence>
<dbReference type="InterPro" id="IPR027417">
    <property type="entry name" value="P-loop_NTPase"/>
</dbReference>
<dbReference type="InterPro" id="IPR001482">
    <property type="entry name" value="T2SS/T4SS_dom"/>
</dbReference>
<keyword evidence="4" id="KW-1185">Reference proteome</keyword>
<dbReference type="Proteomes" id="UP000239907">
    <property type="component" value="Unassembled WGS sequence"/>
</dbReference>
<dbReference type="GO" id="GO:0005524">
    <property type="term" value="F:ATP binding"/>
    <property type="evidence" value="ECO:0007669"/>
    <property type="project" value="InterPro"/>
</dbReference>
<comment type="caution">
    <text evidence="3">The sequence shown here is derived from an EMBL/GenBank/DDBJ whole genome shotgun (WGS) entry which is preliminary data.</text>
</comment>
<dbReference type="Pfam" id="PF00437">
    <property type="entry name" value="T2SSE"/>
    <property type="match status" value="1"/>
</dbReference>
<evidence type="ECO:0000313" key="4">
    <source>
        <dbReference type="Proteomes" id="UP000239907"/>
    </source>
</evidence>
<dbReference type="InterPro" id="IPR050921">
    <property type="entry name" value="T4SS_GSP_E_ATPase"/>
</dbReference>
<dbReference type="InterPro" id="IPR003593">
    <property type="entry name" value="AAA+_ATPase"/>
</dbReference>
<dbReference type="GO" id="GO:0016887">
    <property type="term" value="F:ATP hydrolysis activity"/>
    <property type="evidence" value="ECO:0007669"/>
    <property type="project" value="InterPro"/>
</dbReference>
<dbReference type="Gene3D" id="3.40.50.300">
    <property type="entry name" value="P-loop containing nucleotide triphosphate hydrolases"/>
    <property type="match status" value="1"/>
</dbReference>
<proteinExistence type="inferred from homology"/>
<dbReference type="PANTHER" id="PTHR30486:SF16">
    <property type="entry name" value="TWITCHING MOTILITY PROTEIN PILT"/>
    <property type="match status" value="1"/>
</dbReference>
<evidence type="ECO:0000259" key="2">
    <source>
        <dbReference type="PROSITE" id="PS00662"/>
    </source>
</evidence>
<dbReference type="PROSITE" id="PS00662">
    <property type="entry name" value="T2SP_E"/>
    <property type="match status" value="1"/>
</dbReference>
<comment type="similarity">
    <text evidence="1">Belongs to the GSP E family.</text>
</comment>
<dbReference type="AlphaFoldDB" id="A0A2S7U689"/>
<evidence type="ECO:0000313" key="3">
    <source>
        <dbReference type="EMBL" id="PQJ30027.1"/>
    </source>
</evidence>
<dbReference type="InterPro" id="IPR006321">
    <property type="entry name" value="PilT/PilU"/>
</dbReference>
<dbReference type="SMART" id="SM00382">
    <property type="entry name" value="AAA"/>
    <property type="match status" value="1"/>
</dbReference>
<dbReference type="PANTHER" id="PTHR30486">
    <property type="entry name" value="TWITCHING MOTILITY PROTEIN PILT"/>
    <property type="match status" value="1"/>
</dbReference>
<organism evidence="3 4">
    <name type="scientific">Rubritalea profundi</name>
    <dbReference type="NCBI Taxonomy" id="1658618"/>
    <lineage>
        <taxon>Bacteria</taxon>
        <taxon>Pseudomonadati</taxon>
        <taxon>Verrucomicrobiota</taxon>
        <taxon>Verrucomicrobiia</taxon>
        <taxon>Verrucomicrobiales</taxon>
        <taxon>Rubritaleaceae</taxon>
        <taxon>Rubritalea</taxon>
    </lineage>
</organism>
<dbReference type="CDD" id="cd01131">
    <property type="entry name" value="PilT"/>
    <property type="match status" value="1"/>
</dbReference>
<dbReference type="OrthoDB" id="9805147at2"/>
<dbReference type="EMBL" id="MQWA01000001">
    <property type="protein sequence ID" value="PQJ30027.1"/>
    <property type="molecule type" value="Genomic_DNA"/>
</dbReference>
<evidence type="ECO:0000256" key="1">
    <source>
        <dbReference type="ARBA" id="ARBA00006611"/>
    </source>
</evidence>
<dbReference type="SUPFAM" id="SSF52540">
    <property type="entry name" value="P-loop containing nucleoside triphosphate hydrolases"/>
    <property type="match status" value="1"/>
</dbReference>